<gene>
    <name evidence="2" type="ORF">UV06_C0008G0004</name>
</gene>
<organism evidence="2 3">
    <name type="scientific">Candidatus Collierbacteria bacterium GW2011_GWA2_42_17</name>
    <dbReference type="NCBI Taxonomy" id="1618378"/>
    <lineage>
        <taxon>Bacteria</taxon>
        <taxon>Candidatus Collieribacteriota</taxon>
    </lineage>
</organism>
<dbReference type="Proteomes" id="UP000033854">
    <property type="component" value="Unassembled WGS sequence"/>
</dbReference>
<evidence type="ECO:0000313" key="3">
    <source>
        <dbReference type="Proteomes" id="UP000033854"/>
    </source>
</evidence>
<feature type="transmembrane region" description="Helical" evidence="1">
    <location>
        <begin position="33"/>
        <end position="52"/>
    </location>
</feature>
<name>A0A0G0Z1L3_9BACT</name>
<dbReference type="EMBL" id="LCDA01000008">
    <property type="protein sequence ID" value="KKS42639.1"/>
    <property type="molecule type" value="Genomic_DNA"/>
</dbReference>
<proteinExistence type="predicted"/>
<protein>
    <submittedName>
        <fullName evidence="2">Uncharacterized protein</fullName>
    </submittedName>
</protein>
<evidence type="ECO:0000256" key="1">
    <source>
        <dbReference type="SAM" id="Phobius"/>
    </source>
</evidence>
<evidence type="ECO:0000313" key="2">
    <source>
        <dbReference type="EMBL" id="KKS42639.1"/>
    </source>
</evidence>
<keyword evidence="1" id="KW-0812">Transmembrane</keyword>
<feature type="transmembrane region" description="Helical" evidence="1">
    <location>
        <begin position="7"/>
        <end position="27"/>
    </location>
</feature>
<feature type="transmembrane region" description="Helical" evidence="1">
    <location>
        <begin position="64"/>
        <end position="83"/>
    </location>
</feature>
<accession>A0A0G0Z1L3</accession>
<dbReference type="AlphaFoldDB" id="A0A0G0Z1L3"/>
<sequence>MKKPIHSLLDYLLLTILVSVAIILTLYFNGNKLFQQVIVIGLSILYIVWGILHHLKEKTLRVQIILEYVLFGLLGSLVVIGLLK</sequence>
<keyword evidence="1" id="KW-1133">Transmembrane helix</keyword>
<keyword evidence="1" id="KW-0472">Membrane</keyword>
<reference evidence="2 3" key="1">
    <citation type="journal article" date="2015" name="Nature">
        <title>rRNA introns, odd ribosomes, and small enigmatic genomes across a large radiation of phyla.</title>
        <authorList>
            <person name="Brown C.T."/>
            <person name="Hug L.A."/>
            <person name="Thomas B.C."/>
            <person name="Sharon I."/>
            <person name="Castelle C.J."/>
            <person name="Singh A."/>
            <person name="Wilkins M.J."/>
            <person name="Williams K.H."/>
            <person name="Banfield J.F."/>
        </authorList>
    </citation>
    <scope>NUCLEOTIDE SEQUENCE [LARGE SCALE GENOMIC DNA]</scope>
</reference>
<comment type="caution">
    <text evidence="2">The sequence shown here is derived from an EMBL/GenBank/DDBJ whole genome shotgun (WGS) entry which is preliminary data.</text>
</comment>